<evidence type="ECO:0000313" key="2">
    <source>
        <dbReference type="Proteomes" id="UP000805193"/>
    </source>
</evidence>
<organism evidence="1 2">
    <name type="scientific">Ixodes persulcatus</name>
    <name type="common">Taiga tick</name>
    <dbReference type="NCBI Taxonomy" id="34615"/>
    <lineage>
        <taxon>Eukaryota</taxon>
        <taxon>Metazoa</taxon>
        <taxon>Ecdysozoa</taxon>
        <taxon>Arthropoda</taxon>
        <taxon>Chelicerata</taxon>
        <taxon>Arachnida</taxon>
        <taxon>Acari</taxon>
        <taxon>Parasitiformes</taxon>
        <taxon>Ixodida</taxon>
        <taxon>Ixodoidea</taxon>
        <taxon>Ixodidae</taxon>
        <taxon>Ixodinae</taxon>
        <taxon>Ixodes</taxon>
    </lineage>
</organism>
<keyword evidence="2" id="KW-1185">Reference proteome</keyword>
<dbReference type="Proteomes" id="UP000805193">
    <property type="component" value="Unassembled WGS sequence"/>
</dbReference>
<protein>
    <submittedName>
        <fullName evidence="1">Uncharacterized protein</fullName>
    </submittedName>
</protein>
<evidence type="ECO:0000313" key="1">
    <source>
        <dbReference type="EMBL" id="KAG0417888.1"/>
    </source>
</evidence>
<name>A0AC60PE95_IXOPE</name>
<proteinExistence type="predicted"/>
<sequence length="208" mass="22065">MVQVLNQYGKLKAAPMPSSVTSLTCKPVPGSSRSAISGPHARRRIAHAVRSGHEITGCKVPACGAATATRPLTAQRRSSPGIIGARDRQEPLRLSGPSARKESNTPPRMNAAAAKPPASAVAPALAEEDTDSLSPGSCRLVIDDNSYVTPDQREHPSQPPSLSSQNSDAVNRYSTSTAWPLREPAHSASQGNPTTPKKKSLRMDRLYD</sequence>
<gene>
    <name evidence="1" type="ORF">HPB47_005292</name>
</gene>
<dbReference type="EMBL" id="JABSTQ010010792">
    <property type="protein sequence ID" value="KAG0417888.1"/>
    <property type="molecule type" value="Genomic_DNA"/>
</dbReference>
<accession>A0AC60PE95</accession>
<comment type="caution">
    <text evidence="1">The sequence shown here is derived from an EMBL/GenBank/DDBJ whole genome shotgun (WGS) entry which is preliminary data.</text>
</comment>
<reference evidence="1 2" key="1">
    <citation type="journal article" date="2020" name="Cell">
        <title>Large-Scale Comparative Analyses of Tick Genomes Elucidate Their Genetic Diversity and Vector Capacities.</title>
        <authorList>
            <consortium name="Tick Genome and Microbiome Consortium (TIGMIC)"/>
            <person name="Jia N."/>
            <person name="Wang J."/>
            <person name="Shi W."/>
            <person name="Du L."/>
            <person name="Sun Y."/>
            <person name="Zhan W."/>
            <person name="Jiang J.F."/>
            <person name="Wang Q."/>
            <person name="Zhang B."/>
            <person name="Ji P."/>
            <person name="Bell-Sakyi L."/>
            <person name="Cui X.M."/>
            <person name="Yuan T.T."/>
            <person name="Jiang B.G."/>
            <person name="Yang W.F."/>
            <person name="Lam T.T."/>
            <person name="Chang Q.C."/>
            <person name="Ding S.J."/>
            <person name="Wang X.J."/>
            <person name="Zhu J.G."/>
            <person name="Ruan X.D."/>
            <person name="Zhao L."/>
            <person name="Wei J.T."/>
            <person name="Ye R.Z."/>
            <person name="Que T.C."/>
            <person name="Du C.H."/>
            <person name="Zhou Y.H."/>
            <person name="Cheng J.X."/>
            <person name="Dai P.F."/>
            <person name="Guo W.B."/>
            <person name="Han X.H."/>
            <person name="Huang E.J."/>
            <person name="Li L.F."/>
            <person name="Wei W."/>
            <person name="Gao Y.C."/>
            <person name="Liu J.Z."/>
            <person name="Shao H.Z."/>
            <person name="Wang X."/>
            <person name="Wang C.C."/>
            <person name="Yang T.C."/>
            <person name="Huo Q.B."/>
            <person name="Li W."/>
            <person name="Chen H.Y."/>
            <person name="Chen S.E."/>
            <person name="Zhou L.G."/>
            <person name="Ni X.B."/>
            <person name="Tian J.H."/>
            <person name="Sheng Y."/>
            <person name="Liu T."/>
            <person name="Pan Y.S."/>
            <person name="Xia L.Y."/>
            <person name="Li J."/>
            <person name="Zhao F."/>
            <person name="Cao W.C."/>
        </authorList>
    </citation>
    <scope>NUCLEOTIDE SEQUENCE [LARGE SCALE GENOMIC DNA]</scope>
    <source>
        <strain evidence="1">Iper-2018</strain>
    </source>
</reference>